<proteinExistence type="predicted"/>
<dbReference type="EMBL" id="KZ397716">
    <property type="protein sequence ID" value="PIO54369.1"/>
    <property type="molecule type" value="Genomic_DNA"/>
</dbReference>
<protein>
    <submittedName>
        <fullName evidence="1">Uncharacterized protein</fullName>
    </submittedName>
</protein>
<gene>
    <name evidence="1" type="ORF">TELCIR_24269</name>
</gene>
<dbReference type="OrthoDB" id="5777783at2759"/>
<organism evidence="1 2">
    <name type="scientific">Teladorsagia circumcincta</name>
    <name type="common">Brown stomach worm</name>
    <name type="synonym">Ostertagia circumcincta</name>
    <dbReference type="NCBI Taxonomy" id="45464"/>
    <lineage>
        <taxon>Eukaryota</taxon>
        <taxon>Metazoa</taxon>
        <taxon>Ecdysozoa</taxon>
        <taxon>Nematoda</taxon>
        <taxon>Chromadorea</taxon>
        <taxon>Rhabditida</taxon>
        <taxon>Rhabditina</taxon>
        <taxon>Rhabditomorpha</taxon>
        <taxon>Strongyloidea</taxon>
        <taxon>Trichostrongylidae</taxon>
        <taxon>Teladorsagia</taxon>
    </lineage>
</organism>
<keyword evidence="2" id="KW-1185">Reference proteome</keyword>
<reference evidence="1 2" key="1">
    <citation type="submission" date="2015-09" db="EMBL/GenBank/DDBJ databases">
        <title>Draft genome of the parasitic nematode Teladorsagia circumcincta isolate WARC Sus (inbred).</title>
        <authorList>
            <person name="Mitreva M."/>
        </authorList>
    </citation>
    <scope>NUCLEOTIDE SEQUENCE [LARGE SCALE GENOMIC DNA]</scope>
    <source>
        <strain evidence="1 2">S</strain>
    </source>
</reference>
<sequence length="77" mass="8960">RAYKPWKADVRVEVEIILLNELGRSLEAANEPDRRLISRLNRALASYDSNDIGMYHVPSPSRPAWKTWNLDQEDPVR</sequence>
<evidence type="ECO:0000313" key="1">
    <source>
        <dbReference type="EMBL" id="PIO54369.1"/>
    </source>
</evidence>
<dbReference type="Proteomes" id="UP000230423">
    <property type="component" value="Unassembled WGS sequence"/>
</dbReference>
<name>A0A2G9T8T2_TELCI</name>
<feature type="non-terminal residue" evidence="1">
    <location>
        <position position="1"/>
    </location>
</feature>
<evidence type="ECO:0000313" key="2">
    <source>
        <dbReference type="Proteomes" id="UP000230423"/>
    </source>
</evidence>
<accession>A0A2G9T8T2</accession>
<dbReference type="AlphaFoldDB" id="A0A2G9T8T2"/>